<dbReference type="GO" id="GO:0008270">
    <property type="term" value="F:zinc ion binding"/>
    <property type="evidence" value="ECO:0007669"/>
    <property type="project" value="UniProtKB-UniRule"/>
</dbReference>
<dbReference type="GO" id="GO:0002100">
    <property type="term" value="P:tRNA wobble adenosine to inosine editing"/>
    <property type="evidence" value="ECO:0007669"/>
    <property type="project" value="UniProtKB-UniRule"/>
</dbReference>
<evidence type="ECO:0000256" key="3">
    <source>
        <dbReference type="ARBA" id="ARBA00022694"/>
    </source>
</evidence>
<keyword evidence="11" id="KW-1185">Reference proteome</keyword>
<evidence type="ECO:0000256" key="8">
    <source>
        <dbReference type="HAMAP-Rule" id="MF_00972"/>
    </source>
</evidence>
<evidence type="ECO:0000256" key="5">
    <source>
        <dbReference type="ARBA" id="ARBA00022801"/>
    </source>
</evidence>
<proteinExistence type="inferred from homology"/>
<dbReference type="PROSITE" id="PS51747">
    <property type="entry name" value="CYT_DCMP_DEAMINASES_2"/>
    <property type="match status" value="1"/>
</dbReference>
<comment type="subunit">
    <text evidence="2 8">Homodimer.</text>
</comment>
<evidence type="ECO:0000256" key="2">
    <source>
        <dbReference type="ARBA" id="ARBA00011738"/>
    </source>
</evidence>
<dbReference type="Pfam" id="PF00383">
    <property type="entry name" value="dCMP_cyt_deam_1"/>
    <property type="match status" value="1"/>
</dbReference>
<dbReference type="GO" id="GO:0052717">
    <property type="term" value="F:tRNA-specific adenosine-34 deaminase activity"/>
    <property type="evidence" value="ECO:0007669"/>
    <property type="project" value="UniProtKB-UniRule"/>
</dbReference>
<feature type="active site" description="Proton donor" evidence="8">
    <location>
        <position position="52"/>
    </location>
</feature>
<dbReference type="CDD" id="cd01285">
    <property type="entry name" value="nucleoside_deaminase"/>
    <property type="match status" value="1"/>
</dbReference>
<feature type="binding site" evidence="8">
    <location>
        <position position="83"/>
    </location>
    <ligand>
        <name>Zn(2+)</name>
        <dbReference type="ChEBI" id="CHEBI:29105"/>
        <note>catalytic</note>
    </ligand>
</feature>
<organism evidence="10 11">
    <name type="scientific">Alkalibacter saccharofermentans DSM 14828</name>
    <dbReference type="NCBI Taxonomy" id="1120975"/>
    <lineage>
        <taxon>Bacteria</taxon>
        <taxon>Bacillati</taxon>
        <taxon>Bacillota</taxon>
        <taxon>Clostridia</taxon>
        <taxon>Eubacteriales</taxon>
        <taxon>Eubacteriaceae</taxon>
        <taxon>Alkalibacter</taxon>
    </lineage>
</organism>
<comment type="cofactor">
    <cofactor evidence="8">
        <name>Zn(2+)</name>
        <dbReference type="ChEBI" id="CHEBI:29105"/>
    </cofactor>
    <text evidence="8">Binds 1 zinc ion per subunit.</text>
</comment>
<dbReference type="AlphaFoldDB" id="A0A1M4WVS8"/>
<dbReference type="EC" id="3.5.4.33" evidence="8"/>
<sequence>MRKFMEEALREAKKAYALGEVPVGAVVVRGGEIISRAHNMVEAYHDPTAHAEILAIREAAVKLGSWRLNDCEIYVTLEPCIMCTGAIGGSRMKTLIYGANDSKEKGLEVIRWELKKTNNLGMEIYEGIMEEECKKLLKDFFKEQRADK</sequence>
<name>A0A1M4WVS8_9FIRM</name>
<evidence type="ECO:0000313" key="11">
    <source>
        <dbReference type="Proteomes" id="UP000184251"/>
    </source>
</evidence>
<evidence type="ECO:0000256" key="1">
    <source>
        <dbReference type="ARBA" id="ARBA00010669"/>
    </source>
</evidence>
<dbReference type="OrthoDB" id="9802676at2"/>
<keyword evidence="6 8" id="KW-0862">Zinc</keyword>
<dbReference type="EMBL" id="FQTU01000008">
    <property type="protein sequence ID" value="SHE85298.1"/>
    <property type="molecule type" value="Genomic_DNA"/>
</dbReference>
<dbReference type="PROSITE" id="PS00903">
    <property type="entry name" value="CYT_DCMP_DEAMINASES_1"/>
    <property type="match status" value="1"/>
</dbReference>
<dbReference type="RefSeq" id="WP_073270384.1">
    <property type="nucleotide sequence ID" value="NZ_FQTU01000008.1"/>
</dbReference>
<feature type="domain" description="CMP/dCMP-type deaminase" evidence="9">
    <location>
        <begin position="1"/>
        <end position="110"/>
    </location>
</feature>
<dbReference type="InterPro" id="IPR016193">
    <property type="entry name" value="Cytidine_deaminase-like"/>
</dbReference>
<keyword evidence="4 8" id="KW-0479">Metal-binding</keyword>
<keyword evidence="3 8" id="KW-0819">tRNA processing</keyword>
<comment type="similarity">
    <text evidence="1">Belongs to the cytidine and deoxycytidylate deaminase family. ADAT2 subfamily.</text>
</comment>
<dbReference type="SUPFAM" id="SSF53927">
    <property type="entry name" value="Cytidine deaminase-like"/>
    <property type="match status" value="1"/>
</dbReference>
<feature type="binding site" evidence="8">
    <location>
        <position position="80"/>
    </location>
    <ligand>
        <name>Zn(2+)</name>
        <dbReference type="ChEBI" id="CHEBI:29105"/>
        <note>catalytic</note>
    </ligand>
</feature>
<evidence type="ECO:0000313" key="10">
    <source>
        <dbReference type="EMBL" id="SHE85298.1"/>
    </source>
</evidence>
<dbReference type="STRING" id="1120975.SAMN02746064_01327"/>
<evidence type="ECO:0000256" key="4">
    <source>
        <dbReference type="ARBA" id="ARBA00022723"/>
    </source>
</evidence>
<dbReference type="PANTHER" id="PTHR11079:SF202">
    <property type="entry name" value="TRNA-SPECIFIC ADENOSINE DEAMINASE"/>
    <property type="match status" value="1"/>
</dbReference>
<comment type="catalytic activity">
    <reaction evidence="7 8">
        <text>adenosine(34) in tRNA + H2O + H(+) = inosine(34) in tRNA + NH4(+)</text>
        <dbReference type="Rhea" id="RHEA:43168"/>
        <dbReference type="Rhea" id="RHEA-COMP:10373"/>
        <dbReference type="Rhea" id="RHEA-COMP:10374"/>
        <dbReference type="ChEBI" id="CHEBI:15377"/>
        <dbReference type="ChEBI" id="CHEBI:15378"/>
        <dbReference type="ChEBI" id="CHEBI:28938"/>
        <dbReference type="ChEBI" id="CHEBI:74411"/>
        <dbReference type="ChEBI" id="CHEBI:82852"/>
        <dbReference type="EC" id="3.5.4.33"/>
    </reaction>
</comment>
<evidence type="ECO:0000256" key="6">
    <source>
        <dbReference type="ARBA" id="ARBA00022833"/>
    </source>
</evidence>
<evidence type="ECO:0000256" key="7">
    <source>
        <dbReference type="ARBA" id="ARBA00048045"/>
    </source>
</evidence>
<dbReference type="InterPro" id="IPR002125">
    <property type="entry name" value="CMP_dCMP_dom"/>
</dbReference>
<keyword evidence="5 8" id="KW-0378">Hydrolase</keyword>
<accession>A0A1M4WVS8</accession>
<dbReference type="InterPro" id="IPR028883">
    <property type="entry name" value="tRNA_aden_deaminase"/>
</dbReference>
<comment type="function">
    <text evidence="8">Catalyzes the deamination of adenosine to inosine at the wobble position 34 of tRNA(Arg2).</text>
</comment>
<dbReference type="PANTHER" id="PTHR11079">
    <property type="entry name" value="CYTOSINE DEAMINASE FAMILY MEMBER"/>
    <property type="match status" value="1"/>
</dbReference>
<dbReference type="Proteomes" id="UP000184251">
    <property type="component" value="Unassembled WGS sequence"/>
</dbReference>
<gene>
    <name evidence="8" type="primary">tadA</name>
    <name evidence="10" type="ORF">SAMN02746064_01327</name>
</gene>
<evidence type="ECO:0000259" key="9">
    <source>
        <dbReference type="PROSITE" id="PS51747"/>
    </source>
</evidence>
<dbReference type="HAMAP" id="MF_00972">
    <property type="entry name" value="tRNA_aden_deaminase"/>
    <property type="match status" value="1"/>
</dbReference>
<protein>
    <recommendedName>
        <fullName evidence="8">tRNA-specific adenosine deaminase</fullName>
        <ecNumber evidence="8">3.5.4.33</ecNumber>
    </recommendedName>
</protein>
<feature type="binding site" evidence="8">
    <location>
        <position position="50"/>
    </location>
    <ligand>
        <name>Zn(2+)</name>
        <dbReference type="ChEBI" id="CHEBI:29105"/>
        <note>catalytic</note>
    </ligand>
</feature>
<dbReference type="InterPro" id="IPR016192">
    <property type="entry name" value="APOBEC/CMP_deaminase_Zn-bd"/>
</dbReference>
<reference evidence="10 11" key="1">
    <citation type="submission" date="2016-11" db="EMBL/GenBank/DDBJ databases">
        <authorList>
            <person name="Jaros S."/>
            <person name="Januszkiewicz K."/>
            <person name="Wedrychowicz H."/>
        </authorList>
    </citation>
    <scope>NUCLEOTIDE SEQUENCE [LARGE SCALE GENOMIC DNA]</scope>
    <source>
        <strain evidence="10 11">DSM 14828</strain>
    </source>
</reference>
<dbReference type="Gene3D" id="3.40.140.10">
    <property type="entry name" value="Cytidine Deaminase, domain 2"/>
    <property type="match status" value="1"/>
</dbReference>